<dbReference type="OrthoDB" id="372487at2759"/>
<evidence type="ECO:0000313" key="3">
    <source>
        <dbReference type="Proteomes" id="UP000192257"/>
    </source>
</evidence>
<proteinExistence type="predicted"/>
<evidence type="ECO:0000259" key="1">
    <source>
        <dbReference type="Pfam" id="PF03159"/>
    </source>
</evidence>
<comment type="caution">
    <text evidence="2">The sequence shown here is derived from an EMBL/GenBank/DDBJ whole genome shotgun (WGS) entry which is preliminary data.</text>
</comment>
<dbReference type="AlphaFoldDB" id="A0A1X0P557"/>
<dbReference type="GO" id="GO:0005634">
    <property type="term" value="C:nucleus"/>
    <property type="evidence" value="ECO:0007669"/>
    <property type="project" value="TreeGrafter"/>
</dbReference>
<dbReference type="GO" id="GO:0003723">
    <property type="term" value="F:RNA binding"/>
    <property type="evidence" value="ECO:0007669"/>
    <property type="project" value="TreeGrafter"/>
</dbReference>
<keyword evidence="3" id="KW-1185">Reference proteome</keyword>
<dbReference type="Pfam" id="PF03159">
    <property type="entry name" value="XRN_N"/>
    <property type="match status" value="1"/>
</dbReference>
<dbReference type="InterPro" id="IPR004859">
    <property type="entry name" value="Xrn1_N"/>
</dbReference>
<dbReference type="Proteomes" id="UP000192257">
    <property type="component" value="Unassembled WGS sequence"/>
</dbReference>
<accession>A0A1X0P557</accession>
<sequence>MGTKGLWGYLESHGLISQARGNKGGEAIMEPNHLLIDMNALVHSVIVRDQLTSRKVIQDVIASIKRILLLFPPTETFALVFDGAAPLAKLRLQKERRGDMGIPKDMLQPSNSTVGSRYNHNYHEREVKLRREEVLTGSEFLLACEDAVRCALTIESENGQSFVKNPDCTIIISGCTEAGEGELKISSILREIWMKQQQTNTYTGEDVIIVFGNDSDLALIGIACTPYQSYYIVDPVDFAMTDVGKLFEHWRRSVPNGRLPYALLPSYRIDFLFLTLLSGGDWYEGIGNTSRQLWRRYRDLRLNGGYYRRSLISGETFDIDIEFLRSVMDVKTGIYSNGHPSKNKQITMRKVSSLPPSSVEGGVDLLKGAMWALKSIVAGQCFDYNFRVQPKKTTMGMLKAAAYKKKLTESIRPVSTSPIPLYSPLEQCLAVMGKRGRYSQELIRAVVAVGENGGHTLTISHSTTYLLKQVHLIIAEVDTAKLTLAEHELLKAQHRVVSVDGNEEYPSITFMSYKYSSSSVPAESSDNKENNISD</sequence>
<feature type="domain" description="Xrn1 N-terminal" evidence="1">
    <location>
        <begin position="1"/>
        <end position="224"/>
    </location>
</feature>
<dbReference type="STRING" id="67003.A0A1X0P557"/>
<dbReference type="PANTHER" id="PTHR12341">
    <property type="entry name" value="5'-&gt;3' EXORIBONUCLEASE"/>
    <property type="match status" value="1"/>
</dbReference>
<dbReference type="VEuPathDB" id="TriTrypDB:TM35_000052750"/>
<evidence type="ECO:0000313" key="2">
    <source>
        <dbReference type="EMBL" id="ORC91679.1"/>
    </source>
</evidence>
<dbReference type="PANTHER" id="PTHR12341:SF41">
    <property type="entry name" value="5'-3' EXORIBONUCLEASE 2"/>
    <property type="match status" value="1"/>
</dbReference>
<dbReference type="InterPro" id="IPR027073">
    <property type="entry name" value="5_3_exoribonuclease"/>
</dbReference>
<organism evidence="2 3">
    <name type="scientific">Trypanosoma theileri</name>
    <dbReference type="NCBI Taxonomy" id="67003"/>
    <lineage>
        <taxon>Eukaryota</taxon>
        <taxon>Discoba</taxon>
        <taxon>Euglenozoa</taxon>
        <taxon>Kinetoplastea</taxon>
        <taxon>Metakinetoplastina</taxon>
        <taxon>Trypanosomatida</taxon>
        <taxon>Trypanosomatidae</taxon>
        <taxon>Trypanosoma</taxon>
    </lineage>
</organism>
<dbReference type="EMBL" id="NBCO01000005">
    <property type="protein sequence ID" value="ORC91679.1"/>
    <property type="molecule type" value="Genomic_DNA"/>
</dbReference>
<dbReference type="GO" id="GO:0004534">
    <property type="term" value="F:5'-3' RNA exonuclease activity"/>
    <property type="evidence" value="ECO:0007669"/>
    <property type="project" value="TreeGrafter"/>
</dbReference>
<dbReference type="GO" id="GO:0000956">
    <property type="term" value="P:nuclear-transcribed mRNA catabolic process"/>
    <property type="evidence" value="ECO:0007669"/>
    <property type="project" value="TreeGrafter"/>
</dbReference>
<protein>
    <recommendedName>
        <fullName evidence="1">Xrn1 N-terminal domain-containing protein</fullName>
    </recommendedName>
</protein>
<dbReference type="Gene3D" id="3.40.50.12390">
    <property type="match status" value="1"/>
</dbReference>
<dbReference type="RefSeq" id="XP_028885745.1">
    <property type="nucleotide sequence ID" value="XM_029022930.1"/>
</dbReference>
<reference evidence="2 3" key="1">
    <citation type="submission" date="2017-03" db="EMBL/GenBank/DDBJ databases">
        <title>An alternative strategy for trypanosome survival in the mammalian bloodstream revealed through genome and transcriptome analysis of the ubiquitous bovine parasite Trypanosoma (Megatrypanum) theileri.</title>
        <authorList>
            <person name="Kelly S."/>
            <person name="Ivens A."/>
            <person name="Mott A."/>
            <person name="O'Neill E."/>
            <person name="Emms D."/>
            <person name="Macleod O."/>
            <person name="Voorheis P."/>
            <person name="Matthews J."/>
            <person name="Matthews K."/>
            <person name="Carrington M."/>
        </authorList>
    </citation>
    <scope>NUCLEOTIDE SEQUENCE [LARGE SCALE GENOMIC DNA]</scope>
    <source>
        <strain evidence="2">Edinburgh</strain>
    </source>
</reference>
<dbReference type="GeneID" id="39982710"/>
<gene>
    <name evidence="2" type="ORF">TM35_000052750</name>
</gene>
<name>A0A1X0P557_9TRYP</name>